<accession>F9S710</accession>
<gene>
    <name evidence="1" type="ORF">VII00023_05417</name>
</gene>
<keyword evidence="2" id="KW-1185">Reference proteome</keyword>
<comment type="caution">
    <text evidence="1">The sequence shown here is derived from an EMBL/GenBank/DDBJ whole genome shotgun (WGS) entry which is preliminary data.</text>
</comment>
<organism evidence="1 2">
    <name type="scientific">Vibrio ichthyoenteri ATCC 700023</name>
    <dbReference type="NCBI Taxonomy" id="870968"/>
    <lineage>
        <taxon>Bacteria</taxon>
        <taxon>Pseudomonadati</taxon>
        <taxon>Pseudomonadota</taxon>
        <taxon>Gammaproteobacteria</taxon>
        <taxon>Vibrionales</taxon>
        <taxon>Vibrionaceae</taxon>
        <taxon>Vibrio</taxon>
    </lineage>
</organism>
<reference evidence="1 2" key="1">
    <citation type="journal article" date="2012" name="Int. J. Syst. Evol. Microbiol.">
        <title>Vibrio caribbeanicus sp. nov., isolated from the marine sponge Scleritoderma cyanea.</title>
        <authorList>
            <person name="Hoffmann M."/>
            <person name="Monday S.R."/>
            <person name="Allard M.W."/>
            <person name="Strain E.A."/>
            <person name="Whittaker P."/>
            <person name="Naum M."/>
            <person name="McCarthy P.J."/>
            <person name="Lopez J.V."/>
            <person name="Fischer M."/>
            <person name="Brown E.W."/>
        </authorList>
    </citation>
    <scope>NUCLEOTIDE SEQUENCE [LARGE SCALE GENOMIC DNA]</scope>
    <source>
        <strain evidence="1 2">ATCC 700023</strain>
    </source>
</reference>
<protein>
    <recommendedName>
        <fullName evidence="3">LysR family transcriptional regulator</fullName>
    </recommendedName>
</protein>
<name>F9S710_9VIBR</name>
<proteinExistence type="predicted"/>
<evidence type="ECO:0000313" key="1">
    <source>
        <dbReference type="EMBL" id="EGU32076.1"/>
    </source>
</evidence>
<dbReference type="Proteomes" id="UP000004605">
    <property type="component" value="Unassembled WGS sequence"/>
</dbReference>
<dbReference type="Gene3D" id="3.40.190.10">
    <property type="entry name" value="Periplasmic binding protein-like II"/>
    <property type="match status" value="2"/>
</dbReference>
<sequence>MALVSARLEYTIIPANVARISQPQIRFIPLEDEHAVWSVGLLWNADIADPVRDAFIK</sequence>
<evidence type="ECO:0000313" key="2">
    <source>
        <dbReference type="Proteomes" id="UP000004605"/>
    </source>
</evidence>
<dbReference type="EMBL" id="AFWF01000282">
    <property type="protein sequence ID" value="EGU32076.1"/>
    <property type="molecule type" value="Genomic_DNA"/>
</dbReference>
<dbReference type="AlphaFoldDB" id="F9S710"/>
<evidence type="ECO:0008006" key="3">
    <source>
        <dbReference type="Google" id="ProtNLM"/>
    </source>
</evidence>